<evidence type="ECO:0000256" key="6">
    <source>
        <dbReference type="ARBA" id="ARBA00022692"/>
    </source>
</evidence>
<protein>
    <recommendedName>
        <fullName evidence="3">histidine kinase</fullName>
        <ecNumber evidence="3">2.7.13.3</ecNumber>
    </recommendedName>
</protein>
<evidence type="ECO:0000259" key="14">
    <source>
        <dbReference type="PROSITE" id="PS50109"/>
    </source>
</evidence>
<dbReference type="InterPro" id="IPR050428">
    <property type="entry name" value="TCS_sensor_his_kinase"/>
</dbReference>
<dbReference type="Pfam" id="PF00512">
    <property type="entry name" value="HisKA"/>
    <property type="match status" value="1"/>
</dbReference>
<keyword evidence="11" id="KW-0902">Two-component regulatory system</keyword>
<dbReference type="GO" id="GO:0000155">
    <property type="term" value="F:phosphorelay sensor kinase activity"/>
    <property type="evidence" value="ECO:0007669"/>
    <property type="project" value="InterPro"/>
</dbReference>
<dbReference type="GO" id="GO:0005886">
    <property type="term" value="C:plasma membrane"/>
    <property type="evidence" value="ECO:0007669"/>
    <property type="project" value="TreeGrafter"/>
</dbReference>
<dbReference type="FunFam" id="3.30.565.10:FF:000006">
    <property type="entry name" value="Sensor histidine kinase WalK"/>
    <property type="match status" value="1"/>
</dbReference>
<dbReference type="InterPro" id="IPR003661">
    <property type="entry name" value="HisK_dim/P_dom"/>
</dbReference>
<evidence type="ECO:0000256" key="5">
    <source>
        <dbReference type="ARBA" id="ARBA00022679"/>
    </source>
</evidence>
<keyword evidence="6 13" id="KW-0812">Transmembrane</keyword>
<dbReference type="EC" id="2.7.13.3" evidence="3"/>
<organism evidence="15 16">
    <name type="scientific">Cognaticolwellia beringensis</name>
    <dbReference type="NCBI Taxonomy" id="1967665"/>
    <lineage>
        <taxon>Bacteria</taxon>
        <taxon>Pseudomonadati</taxon>
        <taxon>Pseudomonadota</taxon>
        <taxon>Gammaproteobacteria</taxon>
        <taxon>Alteromonadales</taxon>
        <taxon>Colwelliaceae</taxon>
        <taxon>Cognaticolwellia</taxon>
    </lineage>
</organism>
<feature type="transmembrane region" description="Helical" evidence="13">
    <location>
        <begin position="6"/>
        <end position="24"/>
    </location>
</feature>
<keyword evidence="9" id="KW-0067">ATP-binding</keyword>
<evidence type="ECO:0000256" key="9">
    <source>
        <dbReference type="ARBA" id="ARBA00022840"/>
    </source>
</evidence>
<evidence type="ECO:0000256" key="7">
    <source>
        <dbReference type="ARBA" id="ARBA00022741"/>
    </source>
</evidence>
<dbReference type="PRINTS" id="PR00344">
    <property type="entry name" value="BCTRLSENSOR"/>
</dbReference>
<dbReference type="PANTHER" id="PTHR45436:SF14">
    <property type="entry name" value="SENSOR PROTEIN QSEC"/>
    <property type="match status" value="1"/>
</dbReference>
<keyword evidence="16" id="KW-1185">Reference proteome</keyword>
<dbReference type="KEGG" id="cber:B5D82_15125"/>
<dbReference type="GO" id="GO:0005524">
    <property type="term" value="F:ATP binding"/>
    <property type="evidence" value="ECO:0007669"/>
    <property type="project" value="UniProtKB-KW"/>
</dbReference>
<evidence type="ECO:0000313" key="16">
    <source>
        <dbReference type="Proteomes" id="UP000202259"/>
    </source>
</evidence>
<dbReference type="InterPro" id="IPR003594">
    <property type="entry name" value="HATPase_dom"/>
</dbReference>
<evidence type="ECO:0000256" key="4">
    <source>
        <dbReference type="ARBA" id="ARBA00022553"/>
    </source>
</evidence>
<keyword evidence="4" id="KW-0597">Phosphoprotein</keyword>
<dbReference type="InterPro" id="IPR005467">
    <property type="entry name" value="His_kinase_dom"/>
</dbReference>
<evidence type="ECO:0000256" key="13">
    <source>
        <dbReference type="SAM" id="Phobius"/>
    </source>
</evidence>
<proteinExistence type="predicted"/>
<dbReference type="PROSITE" id="PS50109">
    <property type="entry name" value="HIS_KIN"/>
    <property type="match status" value="1"/>
</dbReference>
<gene>
    <name evidence="15" type="ORF">B5D82_15125</name>
</gene>
<dbReference type="CDD" id="cd00082">
    <property type="entry name" value="HisKA"/>
    <property type="match status" value="1"/>
</dbReference>
<dbReference type="Proteomes" id="UP000202259">
    <property type="component" value="Chromosome"/>
</dbReference>
<dbReference type="RefSeq" id="WP_081152686.1">
    <property type="nucleotide sequence ID" value="NZ_CP020465.1"/>
</dbReference>
<dbReference type="Pfam" id="PF02518">
    <property type="entry name" value="HATPase_c"/>
    <property type="match status" value="1"/>
</dbReference>
<sequence length="437" mass="49397">MSIQRYLLIVIISVVTLASFGAALQGYKASKEKLNQIFDEEMRSFAIALINSPIKKSSTKVILHSIFAYQIWVDNELKLKSDNAPEKYITKKHQGFSDNSFLGTRWRVFVLVDDEAKVIVAQPLGQRFESVEEVLLEAILPIVYAIPLIGLLVFFAINRSLKPLHVLSTQLQRKSANDLSPVKVRDNSAELMPIQNVLNSLLERLSNAFDREKRLSGDAAHELRTPISVLKITAHNIKIAFEDDNIQRHHIDELNNNTIRMAHVIEQIIALNRTTPENFEESKARLELREILQNIITDNYEKMEFLHQTVSLEAESTSLLGDKFSLEILFDNLLKNAIKYSGRGTEIHISIEEQVNNFQIVVEDSGVGITKEHLDKVFLRFYRVKQHSETGSGLGLSIVKHIVDLHEGNIQLMTSNLGGLKVVITLPKSTKSASINE</sequence>
<dbReference type="SUPFAM" id="SSF55874">
    <property type="entry name" value="ATPase domain of HSP90 chaperone/DNA topoisomerase II/histidine kinase"/>
    <property type="match status" value="1"/>
</dbReference>
<feature type="domain" description="Histidine kinase" evidence="14">
    <location>
        <begin position="218"/>
        <end position="430"/>
    </location>
</feature>
<dbReference type="SUPFAM" id="SSF47384">
    <property type="entry name" value="Homodimeric domain of signal transducing histidine kinase"/>
    <property type="match status" value="1"/>
</dbReference>
<dbReference type="InterPro" id="IPR004358">
    <property type="entry name" value="Sig_transdc_His_kin-like_C"/>
</dbReference>
<evidence type="ECO:0000256" key="3">
    <source>
        <dbReference type="ARBA" id="ARBA00012438"/>
    </source>
</evidence>
<dbReference type="OrthoDB" id="9809766at2"/>
<dbReference type="InterPro" id="IPR036097">
    <property type="entry name" value="HisK_dim/P_sf"/>
</dbReference>
<dbReference type="SMART" id="SM00388">
    <property type="entry name" value="HisKA"/>
    <property type="match status" value="1"/>
</dbReference>
<evidence type="ECO:0000256" key="12">
    <source>
        <dbReference type="ARBA" id="ARBA00023136"/>
    </source>
</evidence>
<evidence type="ECO:0000256" key="11">
    <source>
        <dbReference type="ARBA" id="ARBA00023012"/>
    </source>
</evidence>
<dbReference type="PANTHER" id="PTHR45436">
    <property type="entry name" value="SENSOR HISTIDINE KINASE YKOH"/>
    <property type="match status" value="1"/>
</dbReference>
<dbReference type="Gene3D" id="1.10.287.130">
    <property type="match status" value="1"/>
</dbReference>
<dbReference type="Gene3D" id="3.30.565.10">
    <property type="entry name" value="Histidine kinase-like ATPase, C-terminal domain"/>
    <property type="match status" value="1"/>
</dbReference>
<keyword evidence="5" id="KW-0808">Transferase</keyword>
<feature type="transmembrane region" description="Helical" evidence="13">
    <location>
        <begin position="134"/>
        <end position="157"/>
    </location>
</feature>
<name>A0A222GAR1_9GAMM</name>
<accession>A0A222GAR1</accession>
<dbReference type="InterPro" id="IPR036890">
    <property type="entry name" value="HATPase_C_sf"/>
</dbReference>
<dbReference type="SMART" id="SM00387">
    <property type="entry name" value="HATPase_c"/>
    <property type="match status" value="1"/>
</dbReference>
<evidence type="ECO:0000313" key="15">
    <source>
        <dbReference type="EMBL" id="ASP48985.1"/>
    </source>
</evidence>
<evidence type="ECO:0000256" key="1">
    <source>
        <dbReference type="ARBA" id="ARBA00000085"/>
    </source>
</evidence>
<evidence type="ECO:0000256" key="10">
    <source>
        <dbReference type="ARBA" id="ARBA00022989"/>
    </source>
</evidence>
<keyword evidence="12 13" id="KW-0472">Membrane</keyword>
<keyword evidence="10 13" id="KW-1133">Transmembrane helix</keyword>
<comment type="catalytic activity">
    <reaction evidence="1">
        <text>ATP + protein L-histidine = ADP + protein N-phospho-L-histidine.</text>
        <dbReference type="EC" id="2.7.13.3"/>
    </reaction>
</comment>
<dbReference type="EMBL" id="CP020465">
    <property type="protein sequence ID" value="ASP48985.1"/>
    <property type="molecule type" value="Genomic_DNA"/>
</dbReference>
<evidence type="ECO:0000256" key="8">
    <source>
        <dbReference type="ARBA" id="ARBA00022777"/>
    </source>
</evidence>
<dbReference type="AlphaFoldDB" id="A0A222GAR1"/>
<comment type="subcellular location">
    <subcellularLocation>
        <location evidence="2">Membrane</location>
        <topology evidence="2">Multi-pass membrane protein</topology>
    </subcellularLocation>
</comment>
<keyword evidence="8" id="KW-0418">Kinase</keyword>
<reference evidence="15 16" key="1">
    <citation type="submission" date="2017-08" db="EMBL/GenBank/DDBJ databases">
        <title>Complete genome of Colwellia sp. NB097-1, a psychrophile bacterium ioslated from Bering Sea.</title>
        <authorList>
            <person name="Chen X."/>
        </authorList>
    </citation>
    <scope>NUCLEOTIDE SEQUENCE [LARGE SCALE GENOMIC DNA]</scope>
    <source>
        <strain evidence="15 16">NB097-1</strain>
    </source>
</reference>
<keyword evidence="7" id="KW-0547">Nucleotide-binding</keyword>
<evidence type="ECO:0000256" key="2">
    <source>
        <dbReference type="ARBA" id="ARBA00004141"/>
    </source>
</evidence>